<comment type="cofactor">
    <cofactor evidence="1 8">
        <name>FAD</name>
        <dbReference type="ChEBI" id="CHEBI:57692"/>
    </cofactor>
</comment>
<keyword evidence="4 8" id="KW-0274">FAD</keyword>
<dbReference type="GO" id="GO:0003995">
    <property type="term" value="F:acyl-CoA dehydrogenase activity"/>
    <property type="evidence" value="ECO:0007669"/>
    <property type="project" value="InterPro"/>
</dbReference>
<dbReference type="Pfam" id="PF00441">
    <property type="entry name" value="Acyl-CoA_dh_1"/>
    <property type="match status" value="1"/>
</dbReference>
<evidence type="ECO:0000256" key="2">
    <source>
        <dbReference type="ARBA" id="ARBA00009347"/>
    </source>
</evidence>
<dbReference type="Gene3D" id="1.10.540.10">
    <property type="entry name" value="Acyl-CoA dehydrogenase/oxidase, N-terminal domain"/>
    <property type="match status" value="1"/>
</dbReference>
<evidence type="ECO:0000313" key="13">
    <source>
        <dbReference type="Proteomes" id="UP000254869"/>
    </source>
</evidence>
<dbReference type="Pfam" id="PF02771">
    <property type="entry name" value="Acyl-CoA_dh_N"/>
    <property type="match status" value="1"/>
</dbReference>
<evidence type="ECO:0000256" key="8">
    <source>
        <dbReference type="RuleBase" id="RU362125"/>
    </source>
</evidence>
<organism evidence="12 13">
    <name type="scientific">Nocardia pseudobrasiliensis</name>
    <dbReference type="NCBI Taxonomy" id="45979"/>
    <lineage>
        <taxon>Bacteria</taxon>
        <taxon>Bacillati</taxon>
        <taxon>Actinomycetota</taxon>
        <taxon>Actinomycetes</taxon>
        <taxon>Mycobacteriales</taxon>
        <taxon>Nocardiaceae</taxon>
        <taxon>Nocardia</taxon>
    </lineage>
</organism>
<sequence length="386" mass="41364">MAGNPDFDLFKLDDVHHELREAIRGLSEKEIAPHAKDVDGQARFPQEALNALNAAGFNAVHVPEAYGGQGADSVATCIVIEEVARVCGSSSLIPAVNKLGTMGLILAGSEELKQKVLADIVDGKMASYCLSEREAGSDAASMRTRARRDGDDWVINGSKCWITNGGQSTWYTVMAVTDPDKGANGISAFMVHKDDEGFVVGPLEHKLGIKGSPTAELYFENCRIPGDRIIGAEGTGFKTALATLDHTRPTIGAQAVGLAQGALDAAIAYTKDRKQFGKAIADFQNTQFMLADMAMKVEAARLMVYTSAARAERGEKNLGFISAAAKCFASDVAMEVTTNAVQLFGGAGYTTDFPVERMMRDAKITQIYEGTNQIQRLVMSRALLRG</sequence>
<dbReference type="Gene3D" id="2.40.110.10">
    <property type="entry name" value="Butyryl-CoA Dehydrogenase, subunit A, domain 2"/>
    <property type="match status" value="1"/>
</dbReference>
<dbReference type="PROSITE" id="PS00073">
    <property type="entry name" value="ACYL_COA_DH_2"/>
    <property type="match status" value="1"/>
</dbReference>
<dbReference type="FunFam" id="1.10.540.10:FF:000023">
    <property type="entry name" value="Acyl-CoA dehydrogenase FadE25"/>
    <property type="match status" value="1"/>
</dbReference>
<comment type="caution">
    <text evidence="12">The sequence shown here is derived from an EMBL/GenBank/DDBJ whole genome shotgun (WGS) entry which is preliminary data.</text>
</comment>
<evidence type="ECO:0000256" key="7">
    <source>
        <dbReference type="ARBA" id="ARBA00071575"/>
    </source>
</evidence>
<dbReference type="InterPro" id="IPR006089">
    <property type="entry name" value="Acyl-CoA_DH_CS"/>
</dbReference>
<evidence type="ECO:0000313" key="12">
    <source>
        <dbReference type="EMBL" id="RDI64268.1"/>
    </source>
</evidence>
<dbReference type="InterPro" id="IPR009100">
    <property type="entry name" value="AcylCoA_DH/oxidase_NM_dom_sf"/>
</dbReference>
<evidence type="ECO:0000256" key="3">
    <source>
        <dbReference type="ARBA" id="ARBA00022630"/>
    </source>
</evidence>
<evidence type="ECO:0000256" key="5">
    <source>
        <dbReference type="ARBA" id="ARBA00023002"/>
    </source>
</evidence>
<dbReference type="PANTHER" id="PTHR43884">
    <property type="entry name" value="ACYL-COA DEHYDROGENASE"/>
    <property type="match status" value="1"/>
</dbReference>
<dbReference type="RefSeq" id="WP_067997117.1">
    <property type="nucleotide sequence ID" value="NZ_QQBC01000008.1"/>
</dbReference>
<protein>
    <recommendedName>
        <fullName evidence="7">Probable acyl-CoA dehydrogenase fadE25</fullName>
    </recommendedName>
</protein>
<dbReference type="GO" id="GO:0050660">
    <property type="term" value="F:flavin adenine dinucleotide binding"/>
    <property type="evidence" value="ECO:0007669"/>
    <property type="project" value="InterPro"/>
</dbReference>
<evidence type="ECO:0000259" key="10">
    <source>
        <dbReference type="Pfam" id="PF02770"/>
    </source>
</evidence>
<evidence type="ECO:0000256" key="4">
    <source>
        <dbReference type="ARBA" id="ARBA00022827"/>
    </source>
</evidence>
<dbReference type="CDD" id="cd01158">
    <property type="entry name" value="SCAD_SBCAD"/>
    <property type="match status" value="1"/>
</dbReference>
<dbReference type="PROSITE" id="PS00072">
    <property type="entry name" value="ACYL_COA_DH_1"/>
    <property type="match status" value="1"/>
</dbReference>
<dbReference type="InterPro" id="IPR037069">
    <property type="entry name" value="AcylCoA_DH/ox_N_sf"/>
</dbReference>
<keyword evidence="13" id="KW-1185">Reference proteome</keyword>
<name>A0A370I0K7_9NOCA</name>
<comment type="similarity">
    <text evidence="2 8">Belongs to the acyl-CoA dehydrogenase family.</text>
</comment>
<evidence type="ECO:0000259" key="9">
    <source>
        <dbReference type="Pfam" id="PF00441"/>
    </source>
</evidence>
<gene>
    <name evidence="12" type="ORF">DFR76_108100</name>
</gene>
<dbReference type="InterPro" id="IPR036250">
    <property type="entry name" value="AcylCo_DH-like_C"/>
</dbReference>
<dbReference type="InterPro" id="IPR046373">
    <property type="entry name" value="Acyl-CoA_Oxase/DH_mid-dom_sf"/>
</dbReference>
<feature type="domain" description="Acyl-CoA dehydrogenase/oxidase N-terminal" evidence="11">
    <location>
        <begin position="15"/>
        <end position="124"/>
    </location>
</feature>
<dbReference type="FunFam" id="1.20.140.10:FF:000004">
    <property type="entry name" value="Acyl-CoA dehydrogenase FadE25"/>
    <property type="match status" value="1"/>
</dbReference>
<dbReference type="STRING" id="1210086.GCA_001613105_02673"/>
<dbReference type="SUPFAM" id="SSF56645">
    <property type="entry name" value="Acyl-CoA dehydrogenase NM domain-like"/>
    <property type="match status" value="1"/>
</dbReference>
<evidence type="ECO:0000256" key="1">
    <source>
        <dbReference type="ARBA" id="ARBA00001974"/>
    </source>
</evidence>
<keyword evidence="5 8" id="KW-0560">Oxidoreductase</keyword>
<dbReference type="SUPFAM" id="SSF47203">
    <property type="entry name" value="Acyl-CoA dehydrogenase C-terminal domain-like"/>
    <property type="match status" value="1"/>
</dbReference>
<dbReference type="AlphaFoldDB" id="A0A370I0K7"/>
<dbReference type="Pfam" id="PF02770">
    <property type="entry name" value="Acyl-CoA_dh_M"/>
    <property type="match status" value="1"/>
</dbReference>
<reference evidence="12 13" key="1">
    <citation type="submission" date="2018-07" db="EMBL/GenBank/DDBJ databases">
        <title>Genomic Encyclopedia of Type Strains, Phase IV (KMG-IV): sequencing the most valuable type-strain genomes for metagenomic binning, comparative biology and taxonomic classification.</title>
        <authorList>
            <person name="Goeker M."/>
        </authorList>
    </citation>
    <scope>NUCLEOTIDE SEQUENCE [LARGE SCALE GENOMIC DNA]</scope>
    <source>
        <strain evidence="12 13">DSM 44290</strain>
    </source>
</reference>
<dbReference type="PANTHER" id="PTHR43884:SF12">
    <property type="entry name" value="ISOVALERYL-COA DEHYDROGENASE, MITOCHONDRIAL-RELATED"/>
    <property type="match status" value="1"/>
</dbReference>
<dbReference type="FunFam" id="2.40.110.10:FF:000001">
    <property type="entry name" value="Acyl-CoA dehydrogenase, mitochondrial"/>
    <property type="match status" value="1"/>
</dbReference>
<dbReference type="InterPro" id="IPR013786">
    <property type="entry name" value="AcylCoA_DH/ox_N"/>
</dbReference>
<accession>A0A370I0K7</accession>
<dbReference type="Proteomes" id="UP000254869">
    <property type="component" value="Unassembled WGS sequence"/>
</dbReference>
<dbReference type="InterPro" id="IPR006091">
    <property type="entry name" value="Acyl-CoA_Oxase/DH_mid-dom"/>
</dbReference>
<dbReference type="PIRSF" id="PIRSF016578">
    <property type="entry name" value="HsaA"/>
    <property type="match status" value="1"/>
</dbReference>
<dbReference type="Gene3D" id="1.20.140.10">
    <property type="entry name" value="Butyryl-CoA Dehydrogenase, subunit A, domain 3"/>
    <property type="match status" value="1"/>
</dbReference>
<feature type="domain" description="Acyl-CoA dehydrogenase/oxidase C-terminal" evidence="9">
    <location>
        <begin position="234"/>
        <end position="384"/>
    </location>
</feature>
<evidence type="ECO:0000259" key="11">
    <source>
        <dbReference type="Pfam" id="PF02771"/>
    </source>
</evidence>
<feature type="domain" description="Acyl-CoA oxidase/dehydrogenase middle" evidence="10">
    <location>
        <begin position="128"/>
        <end position="222"/>
    </location>
</feature>
<proteinExistence type="inferred from homology"/>
<dbReference type="EMBL" id="QQBC01000008">
    <property type="protein sequence ID" value="RDI64268.1"/>
    <property type="molecule type" value="Genomic_DNA"/>
</dbReference>
<dbReference type="InterPro" id="IPR009075">
    <property type="entry name" value="AcylCo_DH/oxidase_C"/>
</dbReference>
<keyword evidence="3 8" id="KW-0285">Flavoprotein</keyword>
<evidence type="ECO:0000256" key="6">
    <source>
        <dbReference type="ARBA" id="ARBA00052546"/>
    </source>
</evidence>
<comment type="catalytic activity">
    <reaction evidence="6">
        <text>a 2,3-saturated acyl-CoA + A = a 2,3-dehydroacyl-CoA + AH2</text>
        <dbReference type="Rhea" id="RHEA:48608"/>
        <dbReference type="ChEBI" id="CHEBI:13193"/>
        <dbReference type="ChEBI" id="CHEBI:17499"/>
        <dbReference type="ChEBI" id="CHEBI:60015"/>
        <dbReference type="ChEBI" id="CHEBI:65111"/>
    </reaction>
</comment>